<accession>A0A431WFT1</accession>
<dbReference type="InterPro" id="IPR052017">
    <property type="entry name" value="TSUP"/>
</dbReference>
<reference evidence="9 10" key="1">
    <citation type="submission" date="2018-12" db="EMBL/GenBank/DDBJ databases">
        <authorList>
            <person name="Yu L."/>
        </authorList>
    </citation>
    <scope>NUCLEOTIDE SEQUENCE [LARGE SCALE GENOMIC DNA]</scope>
    <source>
        <strain evidence="9 10">HAW-EB5</strain>
    </source>
</reference>
<protein>
    <recommendedName>
        <fullName evidence="8">Probable membrane transporter protein</fullName>
    </recommendedName>
</protein>
<keyword evidence="7 8" id="KW-0472">Membrane</keyword>
<keyword evidence="10" id="KW-1185">Reference proteome</keyword>
<feature type="transmembrane region" description="Helical" evidence="8">
    <location>
        <begin position="196"/>
        <end position="223"/>
    </location>
</feature>
<evidence type="ECO:0000256" key="6">
    <source>
        <dbReference type="ARBA" id="ARBA00022989"/>
    </source>
</evidence>
<dbReference type="Pfam" id="PF01925">
    <property type="entry name" value="TauE"/>
    <property type="match status" value="1"/>
</dbReference>
<evidence type="ECO:0000313" key="9">
    <source>
        <dbReference type="EMBL" id="RTR34319.1"/>
    </source>
</evidence>
<dbReference type="PANTHER" id="PTHR30269">
    <property type="entry name" value="TRANSMEMBRANE PROTEIN YFCA"/>
    <property type="match status" value="1"/>
</dbReference>
<dbReference type="OrthoDB" id="554695at2"/>
<sequence>MDLLFEPSTWAILAGIGFIAGFIDAVAGGGGLLSIPALLTVGIPPHLALGTNKLAACFGSSMAAFTYYRKNLFTPSLWYQTFIATFIGAVTGTFIVYLIDKSWLEKWLPVIIIVIAIYTLLQPNAMGCHSFTPLKKPATTLKQWVQGVILGFYDGFAGPGTGAFWTISSTTYHRLPLLHSCGLARAMTFTSNLTSLFIFFALGKVNVVIGLSMGLCMMLGSFIGARSAIKFGVQFIRPVFVTIVLLIAAKLAWSAWF</sequence>
<comment type="subcellular location">
    <subcellularLocation>
        <location evidence="1 8">Cell membrane</location>
        <topology evidence="1 8">Multi-pass membrane protein</topology>
    </subcellularLocation>
</comment>
<evidence type="ECO:0000256" key="7">
    <source>
        <dbReference type="ARBA" id="ARBA00023136"/>
    </source>
</evidence>
<comment type="similarity">
    <text evidence="2 8">Belongs to the 4-toluene sulfonate uptake permease (TSUP) (TC 2.A.102) family.</text>
</comment>
<keyword evidence="6 8" id="KW-1133">Transmembrane helix</keyword>
<evidence type="ECO:0000256" key="4">
    <source>
        <dbReference type="ARBA" id="ARBA00022475"/>
    </source>
</evidence>
<dbReference type="InterPro" id="IPR002781">
    <property type="entry name" value="TM_pro_TauE-like"/>
</dbReference>
<feature type="transmembrane region" description="Helical" evidence="8">
    <location>
        <begin position="12"/>
        <end position="35"/>
    </location>
</feature>
<comment type="caution">
    <text evidence="9">The sequence shown here is derived from an EMBL/GenBank/DDBJ whole genome shotgun (WGS) entry which is preliminary data.</text>
</comment>
<feature type="transmembrane region" description="Helical" evidence="8">
    <location>
        <begin position="235"/>
        <end position="256"/>
    </location>
</feature>
<feature type="transmembrane region" description="Helical" evidence="8">
    <location>
        <begin position="106"/>
        <end position="125"/>
    </location>
</feature>
<name>A0A431WFT1_9GAMM</name>
<dbReference type="PANTHER" id="PTHR30269:SF25">
    <property type="entry name" value="MEMBRANE TRANSPORTER PROTEIN-RELATED"/>
    <property type="match status" value="1"/>
</dbReference>
<dbReference type="EMBL" id="RXNV01000001">
    <property type="protein sequence ID" value="RTR34319.1"/>
    <property type="molecule type" value="Genomic_DNA"/>
</dbReference>
<evidence type="ECO:0000313" key="10">
    <source>
        <dbReference type="Proteomes" id="UP000282060"/>
    </source>
</evidence>
<gene>
    <name evidence="9" type="ORF">EKG39_01160</name>
</gene>
<keyword evidence="3" id="KW-0813">Transport</keyword>
<evidence type="ECO:0000256" key="2">
    <source>
        <dbReference type="ARBA" id="ARBA00009142"/>
    </source>
</evidence>
<feature type="transmembrane region" description="Helical" evidence="8">
    <location>
        <begin position="77"/>
        <end position="99"/>
    </location>
</feature>
<dbReference type="AlphaFoldDB" id="A0A431WFT1"/>
<proteinExistence type="inferred from homology"/>
<dbReference type="GO" id="GO:0005886">
    <property type="term" value="C:plasma membrane"/>
    <property type="evidence" value="ECO:0007669"/>
    <property type="project" value="UniProtKB-SubCell"/>
</dbReference>
<keyword evidence="5 8" id="KW-0812">Transmembrane</keyword>
<evidence type="ECO:0000256" key="8">
    <source>
        <dbReference type="RuleBase" id="RU363041"/>
    </source>
</evidence>
<dbReference type="Proteomes" id="UP000282060">
    <property type="component" value="Unassembled WGS sequence"/>
</dbReference>
<organism evidence="9 10">
    <name type="scientific">Shewanella atlantica</name>
    <dbReference type="NCBI Taxonomy" id="271099"/>
    <lineage>
        <taxon>Bacteria</taxon>
        <taxon>Pseudomonadati</taxon>
        <taxon>Pseudomonadota</taxon>
        <taxon>Gammaproteobacteria</taxon>
        <taxon>Alteromonadales</taxon>
        <taxon>Shewanellaceae</taxon>
        <taxon>Shewanella</taxon>
    </lineage>
</organism>
<dbReference type="RefSeq" id="WP_126503442.1">
    <property type="nucleotide sequence ID" value="NZ_RXNV01000001.1"/>
</dbReference>
<keyword evidence="4 8" id="KW-1003">Cell membrane</keyword>
<evidence type="ECO:0000256" key="1">
    <source>
        <dbReference type="ARBA" id="ARBA00004651"/>
    </source>
</evidence>
<evidence type="ECO:0000256" key="5">
    <source>
        <dbReference type="ARBA" id="ARBA00022692"/>
    </source>
</evidence>
<evidence type="ECO:0000256" key="3">
    <source>
        <dbReference type="ARBA" id="ARBA00022448"/>
    </source>
</evidence>